<dbReference type="PANTHER" id="PTHR22625">
    <property type="entry name" value="PLEXIN"/>
    <property type="match status" value="1"/>
</dbReference>
<feature type="domain" description="Autotransporter" evidence="2">
    <location>
        <begin position="1390"/>
        <end position="1657"/>
    </location>
</feature>
<dbReference type="PROSITE" id="PS51208">
    <property type="entry name" value="AUTOTRANSPORTER"/>
    <property type="match status" value="1"/>
</dbReference>
<dbReference type="PROSITE" id="PS51257">
    <property type="entry name" value="PROKAR_LIPOPROTEIN"/>
    <property type="match status" value="1"/>
</dbReference>
<dbReference type="Pfam" id="PF01833">
    <property type="entry name" value="TIG"/>
    <property type="match status" value="12"/>
</dbReference>
<gene>
    <name evidence="3" type="ORF">DNX69_09520</name>
</gene>
<dbReference type="InterPro" id="IPR005546">
    <property type="entry name" value="Autotransporte_beta"/>
</dbReference>
<evidence type="ECO:0000313" key="3">
    <source>
        <dbReference type="EMBL" id="PZA12230.1"/>
    </source>
</evidence>
<dbReference type="GO" id="GO:0017154">
    <property type="term" value="F:semaphorin receptor activity"/>
    <property type="evidence" value="ECO:0007669"/>
    <property type="project" value="InterPro"/>
</dbReference>
<dbReference type="InterPro" id="IPR002909">
    <property type="entry name" value="IPT_dom"/>
</dbReference>
<dbReference type="CDD" id="cd00603">
    <property type="entry name" value="IPT_PCSR"/>
    <property type="match status" value="1"/>
</dbReference>
<dbReference type="EMBL" id="QKQS01000013">
    <property type="protein sequence ID" value="PZA12230.1"/>
    <property type="molecule type" value="Genomic_DNA"/>
</dbReference>
<dbReference type="SUPFAM" id="SSF81296">
    <property type="entry name" value="E set domains"/>
    <property type="match status" value="12"/>
</dbReference>
<dbReference type="SMART" id="SM00429">
    <property type="entry name" value="IPT"/>
    <property type="match status" value="12"/>
</dbReference>
<organism evidence="3 4">
    <name type="scientific">Rhodopseudomonas palustris</name>
    <dbReference type="NCBI Taxonomy" id="1076"/>
    <lineage>
        <taxon>Bacteria</taxon>
        <taxon>Pseudomonadati</taxon>
        <taxon>Pseudomonadota</taxon>
        <taxon>Alphaproteobacteria</taxon>
        <taxon>Hyphomicrobiales</taxon>
        <taxon>Nitrobacteraceae</taxon>
        <taxon>Rhodopseudomonas</taxon>
    </lineage>
</organism>
<comment type="caution">
    <text evidence="3">The sequence shown here is derived from an EMBL/GenBank/DDBJ whole genome shotgun (WGS) entry which is preliminary data.</text>
</comment>
<dbReference type="InterPro" id="IPR013783">
    <property type="entry name" value="Ig-like_fold"/>
</dbReference>
<dbReference type="PANTHER" id="PTHR22625:SF70">
    <property type="entry name" value="PLEXIN A, ISOFORM A"/>
    <property type="match status" value="1"/>
</dbReference>
<feature type="chain" id="PRO_5016431660" evidence="1">
    <location>
        <begin position="31"/>
        <end position="1657"/>
    </location>
</feature>
<evidence type="ECO:0000259" key="2">
    <source>
        <dbReference type="PROSITE" id="PS51208"/>
    </source>
</evidence>
<proteinExistence type="predicted"/>
<protein>
    <submittedName>
        <fullName evidence="3">Transporter</fullName>
    </submittedName>
</protein>
<feature type="signal peptide" evidence="1">
    <location>
        <begin position="1"/>
        <end position="30"/>
    </location>
</feature>
<evidence type="ECO:0000313" key="4">
    <source>
        <dbReference type="Proteomes" id="UP000248134"/>
    </source>
</evidence>
<dbReference type="OrthoDB" id="8133025at2"/>
<sequence length="1657" mass="158310">MSLIRRRNRHLALAALIYLTAAAVPTLSWAASAGCNAVNSGALDYSVTYSSADTPDDGNGYKSTFVAGFAAGDIINYSVTINPTTGSIQAGFLSDFSFGIPNGFNNNTGGGFTSTVTGQHYQLTSTDVSNIDANGGLYAETYYNGFQGFTGSVTLSATCTAAGTPSVTSVAPTSGPLGGGTSVTITGTDFTGATSVSFGATSVPSSSFTSSSATQIVVPSPSGSAGTVHVTVTNGIGTSPTSSSDQFTYVAAPTIGTISPNSGSTAGGTAVTINGTNLSGITSVTVGGTAATLGTNTATSIAITTPAGTAGARDVVVTTAGGSATSTGGFTYVAPPTIGTISPNSGPTAGGTSVSITGTDLSGVTGVTVGGAAATLGANTSTSIAITTPSGSAGAQNVVVTTAGGSATSTGGFTYIAAPTIGTISPSSGPTAGGTSVTITGTNLSGVTGVTVGGAAATLGSNTSTSIVITTPSGTAGARDVVVTTAGGSATSTGGFTYVAAPTIDTISPSSGPTAGGTSVTITGTNLSGVSSVTVGGAAATLGTNTSTSIVITTPAGTAGARDVVLTTAGGSVTSTGGFTYIAGPTISTISPSAGPTAGGTSVTITGTDLSGVTGVTVGGAAATLGTNTATSIVITTPSGTAGARDVVVTTAGGSATSVGGFTYAAPPTIGTISPSSGSTGGGTSVTITGTNLSGVTSVTIGGASATLGTNTSTSIAVTTPSGTAGARDVVVTTAGGSVTSTGGFTYILSPSISTITPNAGPTAGGTSVTITGTNLSGVTSVTVGGASATLGTNTSTSIVITTPAGTAGARDVVVTTAGGSATSVGGFTYAGPPTIGTISPSSGSTAGGTSVTITGTNLSGVTSVTIGGASATLGTNTSTSIAVTTPSGTAGARDVVVTTAGGSVTSTGGFTYVVSPTISTIVPNSGPAAGGTSVTITGTNLSGVTAVTVGGAAATLGTNTATSIVITTPAGTAGARDVVVTTPGGAATSSGGFTYIAAATVTAITPAVGPISGGTSVTITGTNLTGATAVTIGGAAATGVTVVNPTTITATTPAHAAGSADVVVTTPGGTATGTGLYSYVSGPAVTSISPASGPAAGGTSVTITGNNLTGATAVSFGGVAATAVSVTSATTITATTPAHGAGVVDVTVTTPGGSSTGAGLFSYIVSATITTLTSSRNPSEAGQAVSFTATVTANGATPIGTVTFTDGGVSIGSVALSGGTATLTTSSLTVGTHTIVAVFAANASFSASTSSPLLQAVNTPQDSLKLRAMQIIASKTIAQTSGAAIAGAIDSAISEGFNDGGELITPSSTGLRFNFTDDLSQSRAGARDSAVESRWPRFGVQDDVAGGQTKGFGFGAPAAFGRSRSRVDDAFAAMGSSPGIAKAPSKALVEPKEWLMWAEVRGAGIGQWNASSTGSVLTGNQVNALIGLTRKPSPDFLIGVVGGYEIFDYKSGTLNGRLKGDGWTIGSYAGWRSAAGLRFDIAGAYSGIGYDGSAGAAFGSFDGQRWLVSGGITGATEAFGFAIEPSAKIYALWERQNAYVDSLGTQQAQRDFFTGRASAGLKLSYPWHYSASVTFAPYAGFFGDYYFLGDNAETVTLDGGAPLASVPLLDGWSARVTGGVAARFGNGAAVAVGGELGGLGGTVQIWTLRGRASVPF</sequence>
<dbReference type="SMART" id="SM00869">
    <property type="entry name" value="Autotransporter"/>
    <property type="match status" value="1"/>
</dbReference>
<dbReference type="CDD" id="cd00102">
    <property type="entry name" value="IPT"/>
    <property type="match status" value="3"/>
</dbReference>
<accession>A0A323UKY9</accession>
<dbReference type="InterPro" id="IPR036709">
    <property type="entry name" value="Autotransporte_beta_dom_sf"/>
</dbReference>
<dbReference type="InterPro" id="IPR014756">
    <property type="entry name" value="Ig_E-set"/>
</dbReference>
<dbReference type="Gene3D" id="2.60.40.10">
    <property type="entry name" value="Immunoglobulins"/>
    <property type="match status" value="12"/>
</dbReference>
<evidence type="ECO:0000256" key="1">
    <source>
        <dbReference type="SAM" id="SignalP"/>
    </source>
</evidence>
<dbReference type="InterPro" id="IPR031148">
    <property type="entry name" value="Plexin"/>
</dbReference>
<reference evidence="3 4" key="1">
    <citation type="submission" date="2018-06" db="EMBL/GenBank/DDBJ databases">
        <title>Draft Whole-Genome Sequence of the purple photosynthetic bacterium Rhodospeudomonas palustris XCP.</title>
        <authorList>
            <person name="Rayyan A."/>
            <person name="Meyer T.E."/>
            <person name="Kyndt J.A."/>
        </authorList>
    </citation>
    <scope>NUCLEOTIDE SEQUENCE [LARGE SCALE GENOMIC DNA]</scope>
    <source>
        <strain evidence="3 4">XCP</strain>
    </source>
</reference>
<dbReference type="SUPFAM" id="SSF103515">
    <property type="entry name" value="Autotransporter"/>
    <property type="match status" value="1"/>
</dbReference>
<dbReference type="Proteomes" id="UP000248134">
    <property type="component" value="Unassembled WGS sequence"/>
</dbReference>
<keyword evidence="1" id="KW-0732">Signal</keyword>
<name>A0A323UKY9_RHOPL</name>